<dbReference type="Gene3D" id="3.40.630.30">
    <property type="match status" value="1"/>
</dbReference>
<dbReference type="GO" id="GO:0016747">
    <property type="term" value="F:acyltransferase activity, transferring groups other than amino-acyl groups"/>
    <property type="evidence" value="ECO:0007669"/>
    <property type="project" value="InterPro"/>
</dbReference>
<reference evidence="2 3" key="1">
    <citation type="submission" date="2013-06" db="EMBL/GenBank/DDBJ databases">
        <title>Whole genome shotgun sequence of Bacillus selenatarsenatis SF-1.</title>
        <authorList>
            <person name="Kuroda M."/>
            <person name="Sei K."/>
            <person name="Yamashita M."/>
            <person name="Ike M."/>
        </authorList>
    </citation>
    <scope>NUCLEOTIDE SEQUENCE [LARGE SCALE GENOMIC DNA]</scope>
    <source>
        <strain evidence="2 3">SF-1</strain>
    </source>
</reference>
<evidence type="ECO:0000313" key="3">
    <source>
        <dbReference type="Proteomes" id="UP000031014"/>
    </source>
</evidence>
<evidence type="ECO:0000259" key="1">
    <source>
        <dbReference type="PROSITE" id="PS51186"/>
    </source>
</evidence>
<dbReference type="SUPFAM" id="SSF55729">
    <property type="entry name" value="Acyl-CoA N-acyltransferases (Nat)"/>
    <property type="match status" value="1"/>
</dbReference>
<dbReference type="InterPro" id="IPR016181">
    <property type="entry name" value="Acyl_CoA_acyltransferase"/>
</dbReference>
<gene>
    <name evidence="2" type="ORF">SAMD00020551_1287</name>
</gene>
<dbReference type="STRING" id="1321606.SAMD00020551_1287"/>
<dbReference type="AlphaFoldDB" id="A0A0A8X1K4"/>
<keyword evidence="2" id="KW-0808">Transferase</keyword>
<comment type="caution">
    <text evidence="2">The sequence shown here is derived from an EMBL/GenBank/DDBJ whole genome shotgun (WGS) entry which is preliminary data.</text>
</comment>
<sequence length="159" mass="18673">MGNGDEYLKIDYGYYRYIPEKDILEGVLDVHRVIFGTADGLKEKMQNKPHLLFNVAFEGYKVIGYKIGYELTNEKFYSWIGGVHPDYRHLGVASMLMKIQHRYLKESGYKSVQTKTLNKWRSMLILNIKSGFDITETYTDRYGKLKIVLEKELSKEEIR</sequence>
<dbReference type="Pfam" id="PF00583">
    <property type="entry name" value="Acetyltransf_1"/>
    <property type="match status" value="1"/>
</dbReference>
<name>A0A0A8X1K4_MESS1</name>
<dbReference type="PROSITE" id="PS51186">
    <property type="entry name" value="GNAT"/>
    <property type="match status" value="1"/>
</dbReference>
<feature type="domain" description="N-acetyltransferase" evidence="1">
    <location>
        <begin position="13"/>
        <end position="154"/>
    </location>
</feature>
<evidence type="ECO:0000313" key="2">
    <source>
        <dbReference type="EMBL" id="GAM13149.1"/>
    </source>
</evidence>
<dbReference type="InterPro" id="IPR000182">
    <property type="entry name" value="GNAT_dom"/>
</dbReference>
<protein>
    <submittedName>
        <fullName evidence="2">Acetyltransferase, GNAT family</fullName>
    </submittedName>
</protein>
<dbReference type="EMBL" id="BASE01000027">
    <property type="protein sequence ID" value="GAM13149.1"/>
    <property type="molecule type" value="Genomic_DNA"/>
</dbReference>
<accession>A0A0A8X1K4</accession>
<keyword evidence="3" id="KW-1185">Reference proteome</keyword>
<dbReference type="OrthoDB" id="9812289at2"/>
<organism evidence="2 3">
    <name type="scientific">Mesobacillus selenatarsenatis (strain DSM 18680 / JCM 14380 / FERM P-15431 / SF-1)</name>
    <dbReference type="NCBI Taxonomy" id="1321606"/>
    <lineage>
        <taxon>Bacteria</taxon>
        <taxon>Bacillati</taxon>
        <taxon>Bacillota</taxon>
        <taxon>Bacilli</taxon>
        <taxon>Bacillales</taxon>
        <taxon>Bacillaceae</taxon>
        <taxon>Mesobacillus</taxon>
    </lineage>
</organism>
<dbReference type="Proteomes" id="UP000031014">
    <property type="component" value="Unassembled WGS sequence"/>
</dbReference>
<proteinExistence type="predicted"/>
<dbReference type="CDD" id="cd04301">
    <property type="entry name" value="NAT_SF"/>
    <property type="match status" value="1"/>
</dbReference>